<dbReference type="EMBL" id="PQFF01000064">
    <property type="protein sequence ID" value="RHZ85268.1"/>
    <property type="molecule type" value="Genomic_DNA"/>
</dbReference>
<sequence length="60" mass="6836">MAEKILITRHYICTIYTTLPYINILRELKNLNNSTQDLKTGNNNGVSLNVSDTKGKRKVL</sequence>
<evidence type="ECO:0000313" key="3">
    <source>
        <dbReference type="Proteomes" id="UP000266861"/>
    </source>
</evidence>
<reference evidence="2 3" key="1">
    <citation type="submission" date="2018-08" db="EMBL/GenBank/DDBJ databases">
        <title>Genome and evolution of the arbuscular mycorrhizal fungus Diversispora epigaea (formerly Glomus versiforme) and its bacterial endosymbionts.</title>
        <authorList>
            <person name="Sun X."/>
            <person name="Fei Z."/>
            <person name="Harrison M."/>
        </authorList>
    </citation>
    <scope>NUCLEOTIDE SEQUENCE [LARGE SCALE GENOMIC DNA]</scope>
    <source>
        <strain evidence="2 3">IT104</strain>
    </source>
</reference>
<dbReference type="AlphaFoldDB" id="A0A397JEM8"/>
<evidence type="ECO:0000256" key="1">
    <source>
        <dbReference type="SAM" id="MobiDB-lite"/>
    </source>
</evidence>
<organism evidence="2 3">
    <name type="scientific">Diversispora epigaea</name>
    <dbReference type="NCBI Taxonomy" id="1348612"/>
    <lineage>
        <taxon>Eukaryota</taxon>
        <taxon>Fungi</taxon>
        <taxon>Fungi incertae sedis</taxon>
        <taxon>Mucoromycota</taxon>
        <taxon>Glomeromycotina</taxon>
        <taxon>Glomeromycetes</taxon>
        <taxon>Diversisporales</taxon>
        <taxon>Diversisporaceae</taxon>
        <taxon>Diversispora</taxon>
    </lineage>
</organism>
<feature type="compositionally biased region" description="Polar residues" evidence="1">
    <location>
        <begin position="35"/>
        <end position="52"/>
    </location>
</feature>
<gene>
    <name evidence="2" type="ORF">Glove_67g71</name>
</gene>
<protein>
    <submittedName>
        <fullName evidence="2">Uncharacterized protein</fullName>
    </submittedName>
</protein>
<feature type="region of interest" description="Disordered" evidence="1">
    <location>
        <begin position="35"/>
        <end position="60"/>
    </location>
</feature>
<evidence type="ECO:0000313" key="2">
    <source>
        <dbReference type="EMBL" id="RHZ85268.1"/>
    </source>
</evidence>
<comment type="caution">
    <text evidence="2">The sequence shown here is derived from an EMBL/GenBank/DDBJ whole genome shotgun (WGS) entry which is preliminary data.</text>
</comment>
<accession>A0A397JEM8</accession>
<proteinExistence type="predicted"/>
<name>A0A397JEM8_9GLOM</name>
<dbReference type="Proteomes" id="UP000266861">
    <property type="component" value="Unassembled WGS sequence"/>
</dbReference>
<keyword evidence="3" id="KW-1185">Reference proteome</keyword>